<dbReference type="AlphaFoldDB" id="A0A7N0SVH9"/>
<feature type="region of interest" description="Disordered" evidence="1">
    <location>
        <begin position="136"/>
        <end position="177"/>
    </location>
</feature>
<dbReference type="PANTHER" id="PTHR33737:SF19">
    <property type="entry name" value="BNAA10G12980D PROTEIN"/>
    <property type="match status" value="1"/>
</dbReference>
<name>A0A7N0SVH9_KALFE</name>
<evidence type="ECO:0000313" key="3">
    <source>
        <dbReference type="Proteomes" id="UP000594263"/>
    </source>
</evidence>
<feature type="compositionally biased region" description="Basic and acidic residues" evidence="1">
    <location>
        <begin position="1067"/>
        <end position="1086"/>
    </location>
</feature>
<dbReference type="GO" id="GO:0008017">
    <property type="term" value="F:microtubule binding"/>
    <property type="evidence" value="ECO:0007669"/>
    <property type="project" value="InterPro"/>
</dbReference>
<evidence type="ECO:0000313" key="2">
    <source>
        <dbReference type="EnsemblPlants" id="Kaladp0005s0058.1.v1.1"/>
    </source>
</evidence>
<dbReference type="Gramene" id="Kaladp0005s0058.1.v1.1">
    <property type="protein sequence ID" value="Kaladp0005s0058.1.v1.1"/>
    <property type="gene ID" value="Kaladp0005s0058.v1.1"/>
</dbReference>
<feature type="region of interest" description="Disordered" evidence="1">
    <location>
        <begin position="437"/>
        <end position="456"/>
    </location>
</feature>
<feature type="compositionally biased region" description="Basic and acidic residues" evidence="1">
    <location>
        <begin position="630"/>
        <end position="647"/>
    </location>
</feature>
<feature type="region of interest" description="Disordered" evidence="1">
    <location>
        <begin position="248"/>
        <end position="285"/>
    </location>
</feature>
<feature type="compositionally biased region" description="Low complexity" evidence="1">
    <location>
        <begin position="275"/>
        <end position="285"/>
    </location>
</feature>
<accession>A0A7N0SVH9</accession>
<dbReference type="EnsemblPlants" id="Kaladp0005s0058.1.v1.1">
    <property type="protein sequence ID" value="Kaladp0005s0058.1.v1.1"/>
    <property type="gene ID" value="Kaladp0005s0058.v1.1"/>
</dbReference>
<dbReference type="PANTHER" id="PTHR33737">
    <property type="entry name" value="OS05G0121800 PROTEIN"/>
    <property type="match status" value="1"/>
</dbReference>
<feature type="region of interest" description="Disordered" evidence="1">
    <location>
        <begin position="1130"/>
        <end position="1180"/>
    </location>
</feature>
<sequence length="1180" mass="128123">MDSDLSLIEISGEDDSLLRLEDPTDGIFLCSPFQAARSADAAPETSSAGPVRSLQFAGKIADKSGKENADVKADGTKLNMDPLQMKRRKKAAGYNMRKSLAWNKAFFTEEGVLDPEELSLVTGSFNLSSGEPLSAIQEERRKPGKKNSPHVQSPKEKMLMRSPGIGRGLSPRCDSSTRHRVSPIKEISSPHVRRLLLSAHDANRKGEKHGGCPRPAPSSSYPLYLWKLVFGIFSAVFVVLQRPATANSSIATSKEPKLKKPSVPRADRCSPPMVSRSTLPTASSSSRILAEAKRVVSAPKLAAVADKSSIPNTRGAKSPVANTRGAKSPVANTRGVKGSVTNTRGVKGIAKSRSSTKPSQLPGRNKSELPPKAPTPRAPQVPHASVIKSVPLEVPDQARQEDEGKCLPNVAEKQATHVPAAKPTGLRMPSPSLGFFGLPKQRDSTQHNDSTSSSSYAGVRNVPVAQRPLKLPGRAPRAINCILASDELRCLSSNSNVREPVFIAKSVEMDRPIMTSENSPVVQADFLEKCSQTISQKPGDSNKCDETVDTEDLCTPDNLPGNHGMCSEQLQRGENQGKTNHGCGDYLKDKLSPEGYNISVAENQGYSGHIQPETYDDPRSMHDLPVVDGAETRKPEFSEARQKKCEESLDEDMDCDPSPPQLKHGESQGIINGLCRQDSKDSMSPEAPSVCEAETHDSGDHIQPLTYDGQKSLHESCLLSVEGAETSKPDSGDACQETCKESLNGNEPDSPEIFQMQLETCISLTIQEVASVFQEDATNCLSMKDEQSSSAEAELVVECKMPRPRSQFEFEHVVEDTHQVFSQCDTELQRNIKDGLVEISDADCDQMVNEGVQSFGQADEIMLQEVGVLEEDDAANLSLLKDKQSGCVEAEFLAECRMPSPGSQSESEDVVEDMHQIFSECEKELQLNRKDDLLEVSNSDCGEMVDGGVLSIARINEITLQHSSEQVTEDPGAEFDVFPSSQLADLDQVNVVQIADASTTRDFAESPSSAGECSEIWHQVSSEDQLGMHDVGLDVEYTDSQEKPSPRRSTDLDELARNVTETTCSKNDTEVERIQDDTSSTLEERGAPSPCTRRSSKSTGLVIKPPPNAVPFSEEWLAAMEAAGEDILTLKSGAVQHSPPDKSIPEPSPWSPVKRYKNQGIGPFDCTKHTNAAPPPADDY</sequence>
<feature type="region of interest" description="Disordered" evidence="1">
    <location>
        <begin position="1064"/>
        <end position="1109"/>
    </location>
</feature>
<dbReference type="Proteomes" id="UP000594263">
    <property type="component" value="Unplaced"/>
</dbReference>
<keyword evidence="3" id="KW-1185">Reference proteome</keyword>
<reference evidence="2" key="1">
    <citation type="submission" date="2021-01" db="UniProtKB">
        <authorList>
            <consortium name="EnsemblPlants"/>
        </authorList>
    </citation>
    <scope>IDENTIFICATION</scope>
</reference>
<proteinExistence type="predicted"/>
<feature type="region of interest" description="Disordered" evidence="1">
    <location>
        <begin position="309"/>
        <end position="382"/>
    </location>
</feature>
<feature type="region of interest" description="Disordered" evidence="1">
    <location>
        <begin position="399"/>
        <end position="431"/>
    </location>
</feature>
<dbReference type="InterPro" id="IPR045882">
    <property type="entry name" value="GPT1/2"/>
</dbReference>
<feature type="region of interest" description="Disordered" evidence="1">
    <location>
        <begin position="630"/>
        <end position="707"/>
    </location>
</feature>
<organism evidence="2 3">
    <name type="scientific">Kalanchoe fedtschenkoi</name>
    <name type="common">Lavender scallops</name>
    <name type="synonym">South American air plant</name>
    <dbReference type="NCBI Taxonomy" id="63787"/>
    <lineage>
        <taxon>Eukaryota</taxon>
        <taxon>Viridiplantae</taxon>
        <taxon>Streptophyta</taxon>
        <taxon>Embryophyta</taxon>
        <taxon>Tracheophyta</taxon>
        <taxon>Spermatophyta</taxon>
        <taxon>Magnoliopsida</taxon>
        <taxon>eudicotyledons</taxon>
        <taxon>Gunneridae</taxon>
        <taxon>Pentapetalae</taxon>
        <taxon>Saxifragales</taxon>
        <taxon>Crassulaceae</taxon>
        <taxon>Kalanchoe</taxon>
    </lineage>
</organism>
<evidence type="ECO:0000256" key="1">
    <source>
        <dbReference type="SAM" id="MobiDB-lite"/>
    </source>
</evidence>
<protein>
    <submittedName>
        <fullName evidence="2">Uncharacterized protein</fullName>
    </submittedName>
</protein>